<feature type="compositionally biased region" description="Basic and acidic residues" evidence="1">
    <location>
        <begin position="20"/>
        <end position="29"/>
    </location>
</feature>
<proteinExistence type="predicted"/>
<dbReference type="GeneID" id="70252047"/>
<comment type="caution">
    <text evidence="2">The sequence shown here is derived from an EMBL/GenBank/DDBJ whole genome shotgun (WGS) entry which is preliminary data.</text>
</comment>
<feature type="compositionally biased region" description="Polar residues" evidence="1">
    <location>
        <begin position="32"/>
        <end position="55"/>
    </location>
</feature>
<dbReference type="RefSeq" id="XP_046073221.1">
    <property type="nucleotide sequence ID" value="XM_046221760.1"/>
</dbReference>
<evidence type="ECO:0000313" key="3">
    <source>
        <dbReference type="Proteomes" id="UP001201262"/>
    </source>
</evidence>
<protein>
    <submittedName>
        <fullName evidence="2">Uncharacterized protein</fullName>
    </submittedName>
</protein>
<evidence type="ECO:0000313" key="2">
    <source>
        <dbReference type="EMBL" id="KAH8698757.1"/>
    </source>
</evidence>
<dbReference type="Proteomes" id="UP001201262">
    <property type="component" value="Unassembled WGS sequence"/>
</dbReference>
<dbReference type="EMBL" id="JAJTJA010000005">
    <property type="protein sequence ID" value="KAH8698757.1"/>
    <property type="molecule type" value="Genomic_DNA"/>
</dbReference>
<dbReference type="AlphaFoldDB" id="A0AAD4PWZ8"/>
<feature type="region of interest" description="Disordered" evidence="1">
    <location>
        <begin position="16"/>
        <end position="55"/>
    </location>
</feature>
<gene>
    <name evidence="2" type="ORF">BGW36DRAFT_448786</name>
</gene>
<keyword evidence="3" id="KW-1185">Reference proteome</keyword>
<reference evidence="2" key="1">
    <citation type="submission" date="2021-12" db="EMBL/GenBank/DDBJ databases">
        <title>Convergent genome expansion in fungi linked to evolution of root-endophyte symbiosis.</title>
        <authorList>
            <consortium name="DOE Joint Genome Institute"/>
            <person name="Ke Y.-H."/>
            <person name="Bonito G."/>
            <person name="Liao H.-L."/>
            <person name="Looney B."/>
            <person name="Rojas-Flechas A."/>
            <person name="Nash J."/>
            <person name="Hameed K."/>
            <person name="Schadt C."/>
            <person name="Martin F."/>
            <person name="Crous P.W."/>
            <person name="Miettinen O."/>
            <person name="Magnuson J.K."/>
            <person name="Labbe J."/>
            <person name="Jacobson D."/>
            <person name="Doktycz M.J."/>
            <person name="Veneault-Fourrey C."/>
            <person name="Kuo A."/>
            <person name="Mondo S."/>
            <person name="Calhoun S."/>
            <person name="Riley R."/>
            <person name="Ohm R."/>
            <person name="LaButti K."/>
            <person name="Andreopoulos B."/>
            <person name="Pangilinan J."/>
            <person name="Nolan M."/>
            <person name="Tritt A."/>
            <person name="Clum A."/>
            <person name="Lipzen A."/>
            <person name="Daum C."/>
            <person name="Barry K."/>
            <person name="Grigoriev I.V."/>
            <person name="Vilgalys R."/>
        </authorList>
    </citation>
    <scope>NUCLEOTIDE SEQUENCE</scope>
    <source>
        <strain evidence="2">PMI_201</strain>
    </source>
</reference>
<evidence type="ECO:0000256" key="1">
    <source>
        <dbReference type="SAM" id="MobiDB-lite"/>
    </source>
</evidence>
<sequence>MDMHWAPLCIVKRSRSPATEPKKPYRKEPVTPSRSSSINSDSQFNHIGSTLSASITPPLEGRQACLEVPKVRRSSGKSCLQPRKMGQLHSQLDDDSRVALAGDVREPCLLDPRTKAAIHNHGQNKHDHKAQHRISHFFHTLDKRLSSLSTHATSKRSLSHTISLRSNSRDSQYAKLDFKMQNCPAPISTVRMEMQTENSIQTAQDTELYIRIAITADVKLITGPFTQYNNYIEAVVLLNIMTVQDVDKVISMAQVVIDTLRAEDSLAVVCVNSEKNDFIEVLMPLSQGSNVDLRRLMSGYISLGRGLWKGGYDGNLLGDAINKASEILMYEHRLRHVFLVSVICDGMLDIADHSSVGFSTVTTNDRHYLGINPRLGWHVHCEMDANGVAISSLQHKLNKVVHHVRSAIAPGNITSLQLELFPGLGCFLQSQPKRSLDSLRPGECWKLIVKVKACKEHQINRLEQGIKSLLRCNDAEEDGDGAILSAKLAFKHSLLPFCSHMIAKSCHASEQLF</sequence>
<organism evidence="2 3">
    <name type="scientific">Talaromyces proteolyticus</name>
    <dbReference type="NCBI Taxonomy" id="1131652"/>
    <lineage>
        <taxon>Eukaryota</taxon>
        <taxon>Fungi</taxon>
        <taxon>Dikarya</taxon>
        <taxon>Ascomycota</taxon>
        <taxon>Pezizomycotina</taxon>
        <taxon>Eurotiomycetes</taxon>
        <taxon>Eurotiomycetidae</taxon>
        <taxon>Eurotiales</taxon>
        <taxon>Trichocomaceae</taxon>
        <taxon>Talaromyces</taxon>
        <taxon>Talaromyces sect. Bacilispori</taxon>
    </lineage>
</organism>
<accession>A0AAD4PWZ8</accession>
<name>A0AAD4PWZ8_9EURO</name>